<comment type="similarity">
    <text evidence="7">Belongs to the G-protein coupled receptor 1 family.</text>
</comment>
<dbReference type="PROSITE" id="PS50262">
    <property type="entry name" value="G_PROTEIN_RECEP_F1_2"/>
    <property type="match status" value="1"/>
</dbReference>
<dbReference type="SUPFAM" id="SSF81321">
    <property type="entry name" value="Family A G protein-coupled receptor-like"/>
    <property type="match status" value="1"/>
</dbReference>
<feature type="transmembrane region" description="Helical" evidence="8">
    <location>
        <begin position="295"/>
        <end position="318"/>
    </location>
</feature>
<dbReference type="InterPro" id="IPR050401">
    <property type="entry name" value="Cyclic_nucleotide_synthase"/>
</dbReference>
<feature type="transmembrane region" description="Helical" evidence="8">
    <location>
        <begin position="220"/>
        <end position="241"/>
    </location>
</feature>
<dbReference type="Pfam" id="PF00211">
    <property type="entry name" value="Guanylate_cyc"/>
    <property type="match status" value="1"/>
</dbReference>
<dbReference type="WBParaSite" id="maker-uti_cns_0009595-snap-gene-0.2-mRNA-1">
    <property type="protein sequence ID" value="maker-uti_cns_0009595-snap-gene-0.2-mRNA-1"/>
    <property type="gene ID" value="maker-uti_cns_0009595-snap-gene-0.2"/>
</dbReference>
<dbReference type="GO" id="GO:0007168">
    <property type="term" value="P:receptor guanylyl cyclase signaling pathway"/>
    <property type="evidence" value="ECO:0007669"/>
    <property type="project" value="TreeGrafter"/>
</dbReference>
<dbReference type="GO" id="GO:0004016">
    <property type="term" value="F:adenylate cyclase activity"/>
    <property type="evidence" value="ECO:0007669"/>
    <property type="project" value="TreeGrafter"/>
</dbReference>
<feature type="transmembrane region" description="Helical" evidence="8">
    <location>
        <begin position="253"/>
        <end position="275"/>
    </location>
</feature>
<evidence type="ECO:0000256" key="4">
    <source>
        <dbReference type="ARBA" id="ARBA00022989"/>
    </source>
</evidence>
<dbReference type="SMART" id="SM01381">
    <property type="entry name" value="7TM_GPCR_Srsx"/>
    <property type="match status" value="1"/>
</dbReference>
<dbReference type="InterPro" id="IPR017452">
    <property type="entry name" value="GPCR_Rhodpsn_7TM"/>
</dbReference>
<sequence>RRADAIIYNILPAEVVWDLKRGIVPEASRFEMSTVFFSGVENFEDLVKKSRPIEVFQMLNTIYSAFDSRIDNYDAYKVETISDTYMLRCSPLNGNQHALEVARLSLDLMATSKNLVLSHLPEEQIHLQIGFHSGPLVTGMIGSKSPRYCLFGDTVNTASRMKSHGEAFRIHMSEPSALLLEECGGFKIKSSRRDRSEGKRHSVSPWLAVAMSSFYERVKAVYGGILVFGLFGNAAVVLTAAKQNTAHKAVNIYLGHLAVADILHLLSILPLMHLASVQSWVWGEAACKAYYMINYLNWTASIFIITAMGFDRFVAVVLPGQSQRLRSRRFRLGLLLCLWSLSGLLVSPIGVSSSVTTWGEGENATYSCGHILFDSFDASNGSSIGEDPNPDAWFTRQIKGIVQNEFSFAMYNLVVGCAVPLTLLTAFYGLIIHKVRRQATATIAGIHQAQQRLSRVSKMVIAVIVSYIVCSVPHWIHVNVNLGVRGFIPMECLVASSHITTILAYLNSAFNPVLYACFNRPFCRSLKRLLPAGFVRRSLERLGCLQRPANPSAAREQNPMLSQTVRGVRSWSNAGCGKLVTEEAVKVPPSQQAQAATSVGDQSGDSADFNPLARMCRSTAFTGHRARCRANIGSSTRWLRSLNWMVLPNSQRNTRPFGCCSRSARRERASFRFALFVSSYARLGWLATDELRLMSFFGTAVSKLGFFGTVGCSTKSIGRFEASLIAVEALKTVKTSWQRKCVFSIWEDKRDWHWLEGSCAEFLKVSTRDTIQPINSRAEEPIRQNHTAAINPARPGQAGPAAFGCEQTSWRQDWVHQRSPSSISELISKMPARLLLAAACLLAVCLPASEGFRIVARTHHGSKLASSFKKRQVYFDPIDNRKRQVYFDPIDNRKRQVYFDPIDNRKRQVYFDPIDNRKRQVYFDPIDNRKRQVYFDPIDNRKRKVYFDPIDNRKRQVYFDPIDNRKRQVYFDPIDNRKRQVYFDPIDNRKRQVYFDPIDNRK</sequence>
<evidence type="ECO:0000313" key="11">
    <source>
        <dbReference type="Proteomes" id="UP000095280"/>
    </source>
</evidence>
<keyword evidence="6" id="KW-0456">Lyase</keyword>
<dbReference type="InterPro" id="IPR001054">
    <property type="entry name" value="A/G_cyclase"/>
</dbReference>
<dbReference type="Proteomes" id="UP000095280">
    <property type="component" value="Unplaced"/>
</dbReference>
<evidence type="ECO:0000256" key="2">
    <source>
        <dbReference type="ARBA" id="ARBA00022692"/>
    </source>
</evidence>
<dbReference type="GO" id="GO:0005886">
    <property type="term" value="C:plasma membrane"/>
    <property type="evidence" value="ECO:0007669"/>
    <property type="project" value="TreeGrafter"/>
</dbReference>
<feature type="transmembrane region" description="Helical" evidence="8">
    <location>
        <begin position="409"/>
        <end position="431"/>
    </location>
</feature>
<feature type="transmembrane region" description="Helical" evidence="8">
    <location>
        <begin position="459"/>
        <end position="478"/>
    </location>
</feature>
<dbReference type="CDD" id="cd00637">
    <property type="entry name" value="7tm_classA_rhodopsin-like"/>
    <property type="match status" value="1"/>
</dbReference>
<keyword evidence="3" id="KW-0547">Nucleotide-binding</keyword>
<dbReference type="PROSITE" id="PS50125">
    <property type="entry name" value="GUANYLATE_CYCLASE_2"/>
    <property type="match status" value="1"/>
</dbReference>
<keyword evidence="7" id="KW-0297">G-protein coupled receptor</keyword>
<dbReference type="SUPFAM" id="SSF55073">
    <property type="entry name" value="Nucleotide cyclase"/>
    <property type="match status" value="1"/>
</dbReference>
<dbReference type="CDD" id="cd07302">
    <property type="entry name" value="CHD"/>
    <property type="match status" value="1"/>
</dbReference>
<protein>
    <submittedName>
        <fullName evidence="12">G_PROTEIN_RECEP_F1_2 domain-containing protein</fullName>
    </submittedName>
</protein>
<keyword evidence="7" id="KW-0675">Receptor</keyword>
<evidence type="ECO:0000313" key="12">
    <source>
        <dbReference type="WBParaSite" id="maker-uti_cns_0009595-snap-gene-0.2-mRNA-1"/>
    </source>
</evidence>
<feature type="domain" description="G-protein coupled receptors family 1 profile" evidence="10">
    <location>
        <begin position="232"/>
        <end position="515"/>
    </location>
</feature>
<feature type="domain" description="Guanylate cyclase" evidence="9">
    <location>
        <begin position="34"/>
        <end position="162"/>
    </location>
</feature>
<organism evidence="11 12">
    <name type="scientific">Macrostomum lignano</name>
    <dbReference type="NCBI Taxonomy" id="282301"/>
    <lineage>
        <taxon>Eukaryota</taxon>
        <taxon>Metazoa</taxon>
        <taxon>Spiralia</taxon>
        <taxon>Lophotrochozoa</taxon>
        <taxon>Platyhelminthes</taxon>
        <taxon>Rhabditophora</taxon>
        <taxon>Macrostomorpha</taxon>
        <taxon>Macrostomida</taxon>
        <taxon>Macrostomidae</taxon>
        <taxon>Macrostomum</taxon>
    </lineage>
</organism>
<keyword evidence="7" id="KW-0807">Transducer</keyword>
<dbReference type="PRINTS" id="PR00237">
    <property type="entry name" value="GPCRRHODOPSN"/>
</dbReference>
<dbReference type="PROSITE" id="PS00237">
    <property type="entry name" value="G_PROTEIN_RECEP_F1_1"/>
    <property type="match status" value="1"/>
</dbReference>
<dbReference type="PANTHER" id="PTHR11920">
    <property type="entry name" value="GUANYLYL CYCLASE"/>
    <property type="match status" value="1"/>
</dbReference>
<reference evidence="12" key="1">
    <citation type="submission" date="2016-11" db="UniProtKB">
        <authorList>
            <consortium name="WormBaseParasite"/>
        </authorList>
    </citation>
    <scope>IDENTIFICATION</scope>
</reference>
<evidence type="ECO:0000256" key="1">
    <source>
        <dbReference type="ARBA" id="ARBA00004370"/>
    </source>
</evidence>
<evidence type="ECO:0000256" key="5">
    <source>
        <dbReference type="ARBA" id="ARBA00023136"/>
    </source>
</evidence>
<keyword evidence="5 8" id="KW-0472">Membrane</keyword>
<keyword evidence="2 7" id="KW-0812">Transmembrane</keyword>
<accession>A0A1I8I4A1</accession>
<keyword evidence="11" id="KW-1185">Reference proteome</keyword>
<evidence type="ECO:0000256" key="7">
    <source>
        <dbReference type="RuleBase" id="RU000688"/>
    </source>
</evidence>
<dbReference type="GO" id="GO:0035556">
    <property type="term" value="P:intracellular signal transduction"/>
    <property type="evidence" value="ECO:0007669"/>
    <property type="project" value="InterPro"/>
</dbReference>
<dbReference type="SMART" id="SM00044">
    <property type="entry name" value="CYCc"/>
    <property type="match status" value="1"/>
</dbReference>
<dbReference type="GO" id="GO:0004930">
    <property type="term" value="F:G protein-coupled receptor activity"/>
    <property type="evidence" value="ECO:0007669"/>
    <property type="project" value="UniProtKB-KW"/>
</dbReference>
<dbReference type="Gene3D" id="1.20.1070.10">
    <property type="entry name" value="Rhodopsin 7-helix transmembrane proteins"/>
    <property type="match status" value="1"/>
</dbReference>
<proteinExistence type="inferred from homology"/>
<dbReference type="GO" id="GO:0000166">
    <property type="term" value="F:nucleotide binding"/>
    <property type="evidence" value="ECO:0007669"/>
    <property type="project" value="UniProtKB-KW"/>
</dbReference>
<evidence type="ECO:0000259" key="9">
    <source>
        <dbReference type="PROSITE" id="PS50125"/>
    </source>
</evidence>
<dbReference type="InterPro" id="IPR000276">
    <property type="entry name" value="GPCR_Rhodpsn"/>
</dbReference>
<evidence type="ECO:0000256" key="8">
    <source>
        <dbReference type="SAM" id="Phobius"/>
    </source>
</evidence>
<keyword evidence="4 8" id="KW-1133">Transmembrane helix</keyword>
<dbReference type="PANTHER" id="PTHR11920:SF335">
    <property type="entry name" value="GUANYLATE CYCLASE"/>
    <property type="match status" value="1"/>
</dbReference>
<evidence type="ECO:0000256" key="3">
    <source>
        <dbReference type="ARBA" id="ARBA00022741"/>
    </source>
</evidence>
<dbReference type="Gene3D" id="3.30.70.1230">
    <property type="entry name" value="Nucleotide cyclase"/>
    <property type="match status" value="1"/>
</dbReference>
<evidence type="ECO:0000259" key="10">
    <source>
        <dbReference type="PROSITE" id="PS50262"/>
    </source>
</evidence>
<evidence type="ECO:0000256" key="6">
    <source>
        <dbReference type="ARBA" id="ARBA00023239"/>
    </source>
</evidence>
<feature type="transmembrane region" description="Helical" evidence="8">
    <location>
        <begin position="330"/>
        <end position="351"/>
    </location>
</feature>
<dbReference type="InterPro" id="IPR029787">
    <property type="entry name" value="Nucleotide_cyclase"/>
</dbReference>
<dbReference type="AlphaFoldDB" id="A0A1I8I4A1"/>
<comment type="subcellular location">
    <subcellularLocation>
        <location evidence="1">Membrane</location>
    </subcellularLocation>
</comment>
<dbReference type="GO" id="GO:0004383">
    <property type="term" value="F:guanylate cyclase activity"/>
    <property type="evidence" value="ECO:0007669"/>
    <property type="project" value="TreeGrafter"/>
</dbReference>
<dbReference type="GO" id="GO:0001653">
    <property type="term" value="F:peptide receptor activity"/>
    <property type="evidence" value="ECO:0007669"/>
    <property type="project" value="TreeGrafter"/>
</dbReference>
<dbReference type="Pfam" id="PF00001">
    <property type="entry name" value="7tm_1"/>
    <property type="match status" value="2"/>
</dbReference>
<name>A0A1I8I4A1_9PLAT</name>